<dbReference type="OrthoDB" id="571684at2"/>
<dbReference type="InterPro" id="IPR009100">
    <property type="entry name" value="AcylCoA_DH/oxidase_NM_dom_sf"/>
</dbReference>
<dbReference type="PANTHER" id="PTHR43884:SF12">
    <property type="entry name" value="ISOVALERYL-COA DEHYDROGENASE, MITOCHONDRIAL-RELATED"/>
    <property type="match status" value="1"/>
</dbReference>
<dbReference type="Proteomes" id="UP000238326">
    <property type="component" value="Unassembled WGS sequence"/>
</dbReference>
<dbReference type="SUPFAM" id="SSF56645">
    <property type="entry name" value="Acyl-CoA dehydrogenase NM domain-like"/>
    <property type="match status" value="1"/>
</dbReference>
<organism evidence="4 5">
    <name type="scientific">Malikia spinosa</name>
    <dbReference type="NCBI Taxonomy" id="86180"/>
    <lineage>
        <taxon>Bacteria</taxon>
        <taxon>Pseudomonadati</taxon>
        <taxon>Pseudomonadota</taxon>
        <taxon>Betaproteobacteria</taxon>
        <taxon>Burkholderiales</taxon>
        <taxon>Comamonadaceae</taxon>
        <taxon>Malikia</taxon>
    </lineage>
</organism>
<dbReference type="Pfam" id="PF08028">
    <property type="entry name" value="Acyl-CoA_dh_2"/>
    <property type="match status" value="1"/>
</dbReference>
<dbReference type="GO" id="GO:0004497">
    <property type="term" value="F:monooxygenase activity"/>
    <property type="evidence" value="ECO:0007669"/>
    <property type="project" value="UniProtKB-KW"/>
</dbReference>
<proteinExistence type="predicted"/>
<dbReference type="PANTHER" id="PTHR43884">
    <property type="entry name" value="ACYL-COA DEHYDROGENASE"/>
    <property type="match status" value="1"/>
</dbReference>
<dbReference type="InterPro" id="IPR013107">
    <property type="entry name" value="Acyl-CoA_DH_C"/>
</dbReference>
<dbReference type="SUPFAM" id="SSF47203">
    <property type="entry name" value="Acyl-CoA dehydrogenase C-terminal domain-like"/>
    <property type="match status" value="1"/>
</dbReference>
<evidence type="ECO:0000259" key="2">
    <source>
        <dbReference type="Pfam" id="PF02771"/>
    </source>
</evidence>
<name>A0A2S9KBK5_9BURK</name>
<evidence type="ECO:0000313" key="4">
    <source>
        <dbReference type="EMBL" id="PRD67843.1"/>
    </source>
</evidence>
<evidence type="ECO:0000313" key="5">
    <source>
        <dbReference type="Proteomes" id="UP000238326"/>
    </source>
</evidence>
<dbReference type="RefSeq" id="WP_105730610.1">
    <property type="nucleotide sequence ID" value="NZ_PVLR01000044.1"/>
</dbReference>
<comment type="caution">
    <text evidence="4">The sequence shown here is derived from an EMBL/GenBank/DDBJ whole genome shotgun (WGS) entry which is preliminary data.</text>
</comment>
<evidence type="ECO:0000256" key="1">
    <source>
        <dbReference type="ARBA" id="ARBA00023002"/>
    </source>
</evidence>
<dbReference type="GO" id="GO:0006552">
    <property type="term" value="P:L-leucine catabolic process"/>
    <property type="evidence" value="ECO:0007669"/>
    <property type="project" value="TreeGrafter"/>
</dbReference>
<dbReference type="InterPro" id="IPR037069">
    <property type="entry name" value="AcylCoA_DH/ox_N_sf"/>
</dbReference>
<protein>
    <submittedName>
        <fullName evidence="4">Monooxygenase</fullName>
    </submittedName>
</protein>
<dbReference type="Gene3D" id="1.20.140.10">
    <property type="entry name" value="Butyryl-CoA Dehydrogenase, subunit A, domain 3"/>
    <property type="match status" value="1"/>
</dbReference>
<evidence type="ECO:0000259" key="3">
    <source>
        <dbReference type="Pfam" id="PF08028"/>
    </source>
</evidence>
<reference evidence="4 5" key="1">
    <citation type="submission" date="2018-03" db="EMBL/GenBank/DDBJ databases">
        <title>Comparative genomics illustrates the genes involved in a hyperalkaliphilic mechanisms of Serpentinomonas isolated from highly-alkaline calcium-rich serpentinized springs.</title>
        <authorList>
            <person name="Suzuki S."/>
            <person name="Ishii S."/>
            <person name="Walworth N."/>
            <person name="Bird L."/>
            <person name="Kuenen J.G."/>
            <person name="Nealson K.H."/>
        </authorList>
    </citation>
    <scope>NUCLEOTIDE SEQUENCE [LARGE SCALE GENOMIC DNA]</scope>
    <source>
        <strain evidence="4 5">83</strain>
    </source>
</reference>
<sequence>MPFHHSASHRPGTTLPTLSSPAEIEQATEALAQALAANAIERDRAGGHAAAERELIRASGLLDLTTPRAYGGWGQSWETFYASLRRIAQADSSLAHLYAFHHLQVATILLYGKPEQHEFFLRHTVEQRLFWGNALNPNDKRALAIEDGEGWRISGPKSYCSGSVGSDSLTFSAWHEPSQSLLIGALPSDRAGISIRADWDAFGQKQTDSGSVIFDHVRLQAHEVLVRPGQAPTPRATLRSQMAQLILTNLYVGIARGALEEGLRYTRDSSRPFFASGVSRAVDDPYVQQRYGQLAVLVRPAEVLADLAAQAIDQALALGDAVTAEERGRVAIAVAEAKAVAHRAAVEVSSQIFELTGASATSARFGLDRFWRNARVHTLHDPIDYKLRDLGRHALTGAFPEPTSYS</sequence>
<dbReference type="Gene3D" id="1.10.540.10">
    <property type="entry name" value="Acyl-CoA dehydrogenase/oxidase, N-terminal domain"/>
    <property type="match status" value="1"/>
</dbReference>
<dbReference type="EMBL" id="PVLR01000044">
    <property type="protein sequence ID" value="PRD67843.1"/>
    <property type="molecule type" value="Genomic_DNA"/>
</dbReference>
<dbReference type="GO" id="GO:0050660">
    <property type="term" value="F:flavin adenine dinucleotide binding"/>
    <property type="evidence" value="ECO:0007669"/>
    <property type="project" value="InterPro"/>
</dbReference>
<feature type="domain" description="Acyl-CoA dehydrogenase C-terminal" evidence="3">
    <location>
        <begin position="250"/>
        <end position="381"/>
    </location>
</feature>
<dbReference type="GO" id="GO:0008470">
    <property type="term" value="F:3-methylbutanoyl-CoA dehydrogenase activity"/>
    <property type="evidence" value="ECO:0007669"/>
    <property type="project" value="TreeGrafter"/>
</dbReference>
<dbReference type="InterPro" id="IPR036250">
    <property type="entry name" value="AcylCo_DH-like_C"/>
</dbReference>
<dbReference type="Pfam" id="PF02771">
    <property type="entry name" value="Acyl-CoA_dh_N"/>
    <property type="match status" value="1"/>
</dbReference>
<dbReference type="Gene3D" id="2.40.110.10">
    <property type="entry name" value="Butyryl-CoA Dehydrogenase, subunit A, domain 2"/>
    <property type="match status" value="1"/>
</dbReference>
<keyword evidence="4" id="KW-0503">Monooxygenase</keyword>
<keyword evidence="1" id="KW-0560">Oxidoreductase</keyword>
<dbReference type="PIRSF" id="PIRSF016578">
    <property type="entry name" value="HsaA"/>
    <property type="match status" value="1"/>
</dbReference>
<accession>A0A2S9KBK5</accession>
<gene>
    <name evidence="4" type="ORF">C6P61_14325</name>
</gene>
<dbReference type="AlphaFoldDB" id="A0A2S9KBK5"/>
<keyword evidence="5" id="KW-1185">Reference proteome</keyword>
<dbReference type="InterPro" id="IPR013786">
    <property type="entry name" value="AcylCoA_DH/ox_N"/>
</dbReference>
<dbReference type="InterPro" id="IPR046373">
    <property type="entry name" value="Acyl-CoA_Oxase/DH_mid-dom_sf"/>
</dbReference>
<feature type="domain" description="Acyl-CoA dehydrogenase/oxidase N-terminal" evidence="2">
    <location>
        <begin position="26"/>
        <end position="125"/>
    </location>
</feature>